<dbReference type="InterPro" id="IPR033878">
    <property type="entry name" value="NfsB-like"/>
</dbReference>
<evidence type="ECO:0000313" key="9">
    <source>
        <dbReference type="Proteomes" id="UP001207116"/>
    </source>
</evidence>
<evidence type="ECO:0000259" key="7">
    <source>
        <dbReference type="Pfam" id="PF00881"/>
    </source>
</evidence>
<evidence type="ECO:0000313" key="8">
    <source>
        <dbReference type="EMBL" id="MCX2720020.1"/>
    </source>
</evidence>
<keyword evidence="5" id="KW-0521">NADP</keyword>
<keyword evidence="3" id="KW-0285">Flavoprotein</keyword>
<dbReference type="SUPFAM" id="SSF55469">
    <property type="entry name" value="FMN-dependent nitroreductase-like"/>
    <property type="match status" value="1"/>
</dbReference>
<evidence type="ECO:0000256" key="6">
    <source>
        <dbReference type="ARBA" id="ARBA00023002"/>
    </source>
</evidence>
<comment type="similarity">
    <text evidence="2">Belongs to the nitroreductase family.</text>
</comment>
<keyword evidence="4" id="KW-0288">FMN</keyword>
<comment type="cofactor">
    <cofactor evidence="1">
        <name>FMN</name>
        <dbReference type="ChEBI" id="CHEBI:58210"/>
    </cofactor>
</comment>
<dbReference type="PANTHER" id="PTHR43673:SF2">
    <property type="entry name" value="NITROREDUCTASE"/>
    <property type="match status" value="1"/>
</dbReference>
<dbReference type="InterPro" id="IPR000415">
    <property type="entry name" value="Nitroreductase-like"/>
</dbReference>
<keyword evidence="6" id="KW-0560">Oxidoreductase</keyword>
<sequence length="209" mass="23493">MKLLENLNWRYATKKFDPSRKISPGDLEKIKEAIRLSASSYGLQLYKVLVIEDHEIRKTLKEASWGQTQITDASHLFVFCNTAQVKASDIDDYLELKANTQNLDVGNLKGYGDFMKDKLTSLSPEAQKNWTARQTYIALGNFLAACAELHIDSCPMEGFEPEQYDEILGLKEKGLTAAVVATAGYRSKEDQTQGMAKVRKSADQLFETI</sequence>
<dbReference type="Gene3D" id="3.40.109.10">
    <property type="entry name" value="NADH Oxidase"/>
    <property type="match status" value="1"/>
</dbReference>
<dbReference type="RefSeq" id="WP_266013387.1">
    <property type="nucleotide sequence ID" value="NZ_JAPFQP010000003.1"/>
</dbReference>
<evidence type="ECO:0000256" key="3">
    <source>
        <dbReference type="ARBA" id="ARBA00022630"/>
    </source>
</evidence>
<comment type="caution">
    <text evidence="8">The sequence shown here is derived from an EMBL/GenBank/DDBJ whole genome shotgun (WGS) entry which is preliminary data.</text>
</comment>
<dbReference type="Pfam" id="PF00881">
    <property type="entry name" value="Nitroreductase"/>
    <property type="match status" value="1"/>
</dbReference>
<dbReference type="EMBL" id="JAPFQP010000003">
    <property type="protein sequence ID" value="MCX2720020.1"/>
    <property type="molecule type" value="Genomic_DNA"/>
</dbReference>
<dbReference type="AlphaFoldDB" id="A0AAE3MLL4"/>
<dbReference type="InterPro" id="IPR029479">
    <property type="entry name" value="Nitroreductase"/>
</dbReference>
<organism evidence="8 9">
    <name type="scientific">Lentiprolixibacter aurantiacus</name>
    <dbReference type="NCBI Taxonomy" id="2993939"/>
    <lineage>
        <taxon>Bacteria</taxon>
        <taxon>Pseudomonadati</taxon>
        <taxon>Bacteroidota</taxon>
        <taxon>Flavobacteriia</taxon>
        <taxon>Flavobacteriales</taxon>
        <taxon>Flavobacteriaceae</taxon>
        <taxon>Lentiprolixibacter</taxon>
    </lineage>
</organism>
<dbReference type="Proteomes" id="UP001207116">
    <property type="component" value="Unassembled WGS sequence"/>
</dbReference>
<dbReference type="CDD" id="cd02149">
    <property type="entry name" value="NfsB-like"/>
    <property type="match status" value="1"/>
</dbReference>
<proteinExistence type="inferred from homology"/>
<evidence type="ECO:0000256" key="4">
    <source>
        <dbReference type="ARBA" id="ARBA00022643"/>
    </source>
</evidence>
<evidence type="ECO:0000256" key="1">
    <source>
        <dbReference type="ARBA" id="ARBA00001917"/>
    </source>
</evidence>
<dbReference type="GO" id="GO:0016491">
    <property type="term" value="F:oxidoreductase activity"/>
    <property type="evidence" value="ECO:0007669"/>
    <property type="project" value="UniProtKB-KW"/>
</dbReference>
<gene>
    <name evidence="8" type="ORF">OO016_10445</name>
</gene>
<name>A0AAE3MLL4_9FLAO</name>
<protein>
    <submittedName>
        <fullName evidence="8">NAD(P)H-dependent oxidoreductase</fullName>
    </submittedName>
</protein>
<keyword evidence="9" id="KW-1185">Reference proteome</keyword>
<accession>A0AAE3MLL4</accession>
<evidence type="ECO:0000256" key="5">
    <source>
        <dbReference type="ARBA" id="ARBA00022857"/>
    </source>
</evidence>
<evidence type="ECO:0000256" key="2">
    <source>
        <dbReference type="ARBA" id="ARBA00007118"/>
    </source>
</evidence>
<dbReference type="PANTHER" id="PTHR43673">
    <property type="entry name" value="NAD(P)H NITROREDUCTASE YDGI-RELATED"/>
    <property type="match status" value="1"/>
</dbReference>
<reference evidence="8" key="1">
    <citation type="submission" date="2022-11" db="EMBL/GenBank/DDBJ databases">
        <title>The characterization of three novel Bacteroidetes species and genomic analysis of their roles in tidal elemental geochemical cycles.</title>
        <authorList>
            <person name="Ma K.-J."/>
        </authorList>
    </citation>
    <scope>NUCLEOTIDE SEQUENCE</scope>
    <source>
        <strain evidence="8">M415</strain>
    </source>
</reference>
<feature type="domain" description="Nitroreductase" evidence="7">
    <location>
        <begin position="8"/>
        <end position="179"/>
    </location>
</feature>